<evidence type="ECO:0000313" key="1">
    <source>
        <dbReference type="EMBL" id="ETV67761.1"/>
    </source>
</evidence>
<evidence type="ECO:0008006" key="2">
    <source>
        <dbReference type="Google" id="ProtNLM"/>
    </source>
</evidence>
<gene>
    <name evidence="1" type="ORF">H257_16120</name>
</gene>
<protein>
    <recommendedName>
        <fullName evidence="2">N-acetyltransferase domain-containing protein</fullName>
    </recommendedName>
</protein>
<dbReference type="STRING" id="112090.W4FLJ0"/>
<dbReference type="OrthoDB" id="18991at2759"/>
<name>W4FLJ0_APHAT</name>
<dbReference type="GeneID" id="20818116"/>
<accession>W4FLJ0</accession>
<dbReference type="EMBL" id="KI913193">
    <property type="protein sequence ID" value="ETV67761.1"/>
    <property type="molecule type" value="Genomic_DNA"/>
</dbReference>
<sequence>MLISMAQPDHDASCLYHILLLLESDTTAILAGVCFECYFQSNCGLVTYVATNPKIDTKGQVFGRFLVDNALEQLQRQGQCRRHMRCRAVFLESNSDLVVHDVMGPVVLKL</sequence>
<organism evidence="1">
    <name type="scientific">Aphanomyces astaci</name>
    <name type="common">Crayfish plague agent</name>
    <dbReference type="NCBI Taxonomy" id="112090"/>
    <lineage>
        <taxon>Eukaryota</taxon>
        <taxon>Sar</taxon>
        <taxon>Stramenopiles</taxon>
        <taxon>Oomycota</taxon>
        <taxon>Saprolegniomycetes</taxon>
        <taxon>Saprolegniales</taxon>
        <taxon>Verrucalvaceae</taxon>
        <taxon>Aphanomyces</taxon>
    </lineage>
</organism>
<dbReference type="VEuPathDB" id="FungiDB:H257_16120"/>
<dbReference type="AlphaFoldDB" id="W4FLJ0"/>
<reference evidence="1" key="1">
    <citation type="submission" date="2013-12" db="EMBL/GenBank/DDBJ databases">
        <title>The Genome Sequence of Aphanomyces astaci APO3.</title>
        <authorList>
            <consortium name="The Broad Institute Genomics Platform"/>
            <person name="Russ C."/>
            <person name="Tyler B."/>
            <person name="van West P."/>
            <person name="Dieguez-Uribeondo J."/>
            <person name="Young S.K."/>
            <person name="Zeng Q."/>
            <person name="Gargeya S."/>
            <person name="Fitzgerald M."/>
            <person name="Abouelleil A."/>
            <person name="Alvarado L."/>
            <person name="Chapman S.B."/>
            <person name="Gainer-Dewar J."/>
            <person name="Goldberg J."/>
            <person name="Griggs A."/>
            <person name="Gujja S."/>
            <person name="Hansen M."/>
            <person name="Howarth C."/>
            <person name="Imamovic A."/>
            <person name="Ireland A."/>
            <person name="Larimer J."/>
            <person name="McCowan C."/>
            <person name="Murphy C."/>
            <person name="Pearson M."/>
            <person name="Poon T.W."/>
            <person name="Priest M."/>
            <person name="Roberts A."/>
            <person name="Saif S."/>
            <person name="Shea T."/>
            <person name="Sykes S."/>
            <person name="Wortman J."/>
            <person name="Nusbaum C."/>
            <person name="Birren B."/>
        </authorList>
    </citation>
    <scope>NUCLEOTIDE SEQUENCE [LARGE SCALE GENOMIC DNA]</scope>
    <source>
        <strain evidence="1">APO3</strain>
    </source>
</reference>
<dbReference type="RefSeq" id="XP_009842754.1">
    <property type="nucleotide sequence ID" value="XM_009844452.1"/>
</dbReference>
<proteinExistence type="predicted"/>